<dbReference type="SUPFAM" id="SSF53756">
    <property type="entry name" value="UDP-Glycosyltransferase/glycogen phosphorylase"/>
    <property type="match status" value="1"/>
</dbReference>
<gene>
    <name evidence="2" type="ORF">METZ01_LOCUS476491</name>
</gene>
<organism evidence="2">
    <name type="scientific">marine metagenome</name>
    <dbReference type="NCBI Taxonomy" id="408172"/>
    <lineage>
        <taxon>unclassified sequences</taxon>
        <taxon>metagenomes</taxon>
        <taxon>ecological metagenomes</taxon>
    </lineage>
</organism>
<dbReference type="EMBL" id="UINC01203403">
    <property type="protein sequence ID" value="SVE23637.1"/>
    <property type="molecule type" value="Genomic_DNA"/>
</dbReference>
<feature type="domain" description="Glycosyltransferase subfamily 4-like N-terminal" evidence="1">
    <location>
        <begin position="13"/>
        <end position="145"/>
    </location>
</feature>
<dbReference type="AlphaFoldDB" id="A0A383BU28"/>
<reference evidence="2" key="1">
    <citation type="submission" date="2018-05" db="EMBL/GenBank/DDBJ databases">
        <authorList>
            <person name="Lanie J.A."/>
            <person name="Ng W.-L."/>
            <person name="Kazmierczak K.M."/>
            <person name="Andrzejewski T.M."/>
            <person name="Davidsen T.M."/>
            <person name="Wayne K.J."/>
            <person name="Tettelin H."/>
            <person name="Glass J.I."/>
            <person name="Rusch D."/>
            <person name="Podicherti R."/>
            <person name="Tsui H.-C.T."/>
            <person name="Winkler M.E."/>
        </authorList>
    </citation>
    <scope>NUCLEOTIDE SEQUENCE</scope>
</reference>
<feature type="non-terminal residue" evidence="2">
    <location>
        <position position="202"/>
    </location>
</feature>
<protein>
    <recommendedName>
        <fullName evidence="1">Glycosyltransferase subfamily 4-like N-terminal domain-containing protein</fullName>
    </recommendedName>
</protein>
<name>A0A383BU28_9ZZZZ</name>
<dbReference type="Pfam" id="PF13477">
    <property type="entry name" value="Glyco_trans_4_2"/>
    <property type="match status" value="1"/>
</dbReference>
<feature type="non-terminal residue" evidence="2">
    <location>
        <position position="1"/>
    </location>
</feature>
<sequence length="202" mass="22691">MAERNQLNRSQIFIVSEDWYFVSHRFHLAIAAIGMGYHVGLLCRFTHHRDIIKNAGVQVFDWSMNRGSSNPFQEIRSVFGVISAIKHFHPDLLHAVAIKPVVYSALACRFTGVDSRVFALGGLGFVFSSRKRFAQISRPLLVFVFRILLSGQQSCLILQNPDDRFVLLSAGVTDEDQIRLIRGAGVDTKYFLPQSVPDGTPL</sequence>
<accession>A0A383BU28</accession>
<proteinExistence type="predicted"/>
<dbReference type="InterPro" id="IPR028098">
    <property type="entry name" value="Glyco_trans_4-like_N"/>
</dbReference>
<evidence type="ECO:0000313" key="2">
    <source>
        <dbReference type="EMBL" id="SVE23637.1"/>
    </source>
</evidence>
<evidence type="ECO:0000259" key="1">
    <source>
        <dbReference type="Pfam" id="PF13477"/>
    </source>
</evidence>